<dbReference type="PATRIC" id="fig|728005.3.peg.3001"/>
<evidence type="ECO:0000313" key="2">
    <source>
        <dbReference type="EMBL" id="SFD42365.1"/>
    </source>
</evidence>
<reference evidence="2 4" key="2">
    <citation type="submission" date="2016-10" db="EMBL/GenBank/DDBJ databases">
        <authorList>
            <person name="de Groot N.N."/>
        </authorList>
    </citation>
    <scope>NUCLEOTIDE SEQUENCE [LARGE SCALE GENOMIC DNA]</scope>
    <source>
        <strain evidence="2 4">CGMCC 1.10210</strain>
    </source>
</reference>
<dbReference type="AlphaFoldDB" id="A0A0F5Q168"/>
<name>A0A0F5Q168_9HYPH</name>
<keyword evidence="3" id="KW-1185">Reference proteome</keyword>
<accession>A0A0F5Q168</accession>
<protein>
    <submittedName>
        <fullName evidence="2">Uncharacterized protein</fullName>
    </submittedName>
</protein>
<reference evidence="1 3" key="1">
    <citation type="submission" date="2015-03" db="EMBL/GenBank/DDBJ databases">
        <authorList>
            <person name="Lepp D."/>
            <person name="Hassan Y.I."/>
            <person name="Li X.-Z."/>
            <person name="Zhou T."/>
        </authorList>
    </citation>
    <scope>NUCLEOTIDE SEQUENCE [LARGE SCALE GENOMIC DNA]</scope>
    <source>
        <strain evidence="1 3">Cr7-05</strain>
    </source>
</reference>
<dbReference type="Proteomes" id="UP000182258">
    <property type="component" value="Unassembled WGS sequence"/>
</dbReference>
<evidence type="ECO:0000313" key="1">
    <source>
        <dbReference type="EMBL" id="KKC34391.1"/>
    </source>
</evidence>
<organism evidence="2 4">
    <name type="scientific">Devosia psychrophila</name>
    <dbReference type="NCBI Taxonomy" id="728005"/>
    <lineage>
        <taxon>Bacteria</taxon>
        <taxon>Pseudomonadati</taxon>
        <taxon>Pseudomonadota</taxon>
        <taxon>Alphaproteobacteria</taxon>
        <taxon>Hyphomicrobiales</taxon>
        <taxon>Devosiaceae</taxon>
        <taxon>Devosia</taxon>
    </lineage>
</organism>
<gene>
    <name evidence="2" type="ORF">SAMN04488059_1573</name>
    <name evidence="1" type="ORF">WH91_03135</name>
</gene>
<proteinExistence type="predicted"/>
<dbReference type="EMBL" id="FOMB01000057">
    <property type="protein sequence ID" value="SFD42365.1"/>
    <property type="molecule type" value="Genomic_DNA"/>
</dbReference>
<sequence>MVGVAVDKTVIDENGVLVLSGTVTDTGTLDTHVVTITWGDGTVSVVTVDAVTRTFSAAHRYRDDNPTNTQSDLHTIGVLVTDDDTGTDATTVVVRIVNVAPKLVDVRLTSPAVGLGLLTGRVEDIGGSDTHVIIITWGDGTQSAVDVDPLTRTFSAAHLYSKVQMGFAGNRMTIDITLADDDTGIDTITSSLLVQLDPAVHRRDEVFTRPKAIASIFNSRRIEAFDWHSDYMLGSRVGVDTIITNSTGAANVRLPFYEGDRVTLSLAVAGRAIGDAVALFIDWGDGMTERFDTVSRHGVELTHVYRDDSGPGDNSIGIRIVQRDGTEHKQAVAVKILNATPRLSALSLGADTTHDGRLVLTGRISDAGVEDTHTVTITWADGTVSIGTMITGADGQSFIVYRDAAAVTASEIISVVVTDNAQPPASSRYEMTRGRDGVFAVTLTPPPSERTVTTTPVVARDQSKRDLADTSGTGGLAAPALALALGAGVLGSAAATSRSRNDRSAAKIWQMDPRLAAKLLQLDLSARKARFAAEDDAEWRWQGNLSALAASARPDLRVVEESDDWVMMGR</sequence>
<dbReference type="EMBL" id="LAPV01000035">
    <property type="protein sequence ID" value="KKC34391.1"/>
    <property type="molecule type" value="Genomic_DNA"/>
</dbReference>
<dbReference type="STRING" id="728005.SAMN04488059_1573"/>
<dbReference type="Proteomes" id="UP000033519">
    <property type="component" value="Unassembled WGS sequence"/>
</dbReference>
<evidence type="ECO:0000313" key="3">
    <source>
        <dbReference type="Proteomes" id="UP000033519"/>
    </source>
</evidence>
<evidence type="ECO:0000313" key="4">
    <source>
        <dbReference type="Proteomes" id="UP000182258"/>
    </source>
</evidence>